<keyword evidence="1" id="KW-0472">Membrane</keyword>
<dbReference type="OrthoDB" id="8404093at2"/>
<organism evidence="2 3">
    <name type="scientific">Sinorhizobium saheli</name>
    <dbReference type="NCBI Taxonomy" id="36856"/>
    <lineage>
        <taxon>Bacteria</taxon>
        <taxon>Pseudomonadati</taxon>
        <taxon>Pseudomonadota</taxon>
        <taxon>Alphaproteobacteria</taxon>
        <taxon>Hyphomicrobiales</taxon>
        <taxon>Rhizobiaceae</taxon>
        <taxon>Sinorhizobium/Ensifer group</taxon>
        <taxon>Sinorhizobium</taxon>
    </lineage>
</organism>
<sequence>MQDEFPIGPILILVGDFIDKETGFGLLVGIFVGLLAYFAVSKLIGYGRSTKVTPAVERQFRNVFAIMDEGRRQSLIRYYMEKFECNREDAMRRAVEERQRDANRW</sequence>
<feature type="transmembrane region" description="Helical" evidence="1">
    <location>
        <begin position="23"/>
        <end position="40"/>
    </location>
</feature>
<keyword evidence="3" id="KW-1185">Reference proteome</keyword>
<keyword evidence="1" id="KW-0812">Transmembrane</keyword>
<keyword evidence="1" id="KW-1133">Transmembrane helix</keyword>
<gene>
    <name evidence="2" type="ORF">ATB98_19715</name>
</gene>
<dbReference type="AlphaFoldDB" id="A0A178YC85"/>
<protein>
    <submittedName>
        <fullName evidence="2">Uncharacterized protein</fullName>
    </submittedName>
</protein>
<dbReference type="EMBL" id="LNQB01000073">
    <property type="protein sequence ID" value="OAP45064.1"/>
    <property type="molecule type" value="Genomic_DNA"/>
</dbReference>
<comment type="caution">
    <text evidence="2">The sequence shown here is derived from an EMBL/GenBank/DDBJ whole genome shotgun (WGS) entry which is preliminary data.</text>
</comment>
<name>A0A178YC85_SINSA</name>
<proteinExistence type="predicted"/>
<evidence type="ECO:0000256" key="1">
    <source>
        <dbReference type="SAM" id="Phobius"/>
    </source>
</evidence>
<dbReference type="RefSeq" id="WP_066875490.1">
    <property type="nucleotide sequence ID" value="NZ_LNQB01000073.1"/>
</dbReference>
<evidence type="ECO:0000313" key="2">
    <source>
        <dbReference type="EMBL" id="OAP45064.1"/>
    </source>
</evidence>
<accession>A0A178YC85</accession>
<dbReference type="Proteomes" id="UP000078507">
    <property type="component" value="Unassembled WGS sequence"/>
</dbReference>
<reference evidence="2 3" key="1">
    <citation type="submission" date="2015-11" db="EMBL/GenBank/DDBJ databases">
        <title>Ensifer anhuiense sp. nov., an effective nitrogen fixation bacterium with Glycine soja.</title>
        <authorList>
            <person name="Yan H."/>
            <person name="Chen W."/>
        </authorList>
    </citation>
    <scope>NUCLEOTIDE SEQUENCE [LARGE SCALE GENOMIC DNA]</scope>
    <source>
        <strain evidence="2 3">LMG 7837</strain>
    </source>
</reference>
<evidence type="ECO:0000313" key="3">
    <source>
        <dbReference type="Proteomes" id="UP000078507"/>
    </source>
</evidence>